<dbReference type="RefSeq" id="WP_184745989.1">
    <property type="nucleotide sequence ID" value="NZ_JACHGJ010000002.1"/>
</dbReference>
<name>A0A841RA61_9SPIO</name>
<comment type="caution">
    <text evidence="2">The sequence shown here is derived from an EMBL/GenBank/DDBJ whole genome shotgun (WGS) entry which is preliminary data.</text>
</comment>
<accession>A0A841RA61</accession>
<dbReference type="AlphaFoldDB" id="A0A841RA61"/>
<dbReference type="Gene3D" id="3.40.50.360">
    <property type="match status" value="1"/>
</dbReference>
<sequence>MKSVVVYYSHTGNNRYLAEKTALALNSEAIEIHPRFSAFPFLVLSSLTKLSSGIRKIDKDFSSYDSVILCGPIWMGQIVSPLNDFLKKYISQINRLHFITCCGSKDSTKEDKFGYSHVFRKLKEMIGKKAGLMEAFPIELILPAEDKENDQAMMEARLSDRSFNEEIKARLEAFAGKLTAS</sequence>
<gene>
    <name evidence="2" type="ORF">HNR50_001795</name>
</gene>
<proteinExistence type="predicted"/>
<dbReference type="InterPro" id="IPR026816">
    <property type="entry name" value="Flavodoxin_dom"/>
</dbReference>
<feature type="domain" description="Flavodoxin" evidence="1">
    <location>
        <begin position="58"/>
        <end position="136"/>
    </location>
</feature>
<evidence type="ECO:0000313" key="3">
    <source>
        <dbReference type="Proteomes" id="UP000587760"/>
    </source>
</evidence>
<dbReference type="EMBL" id="JACHGJ010000002">
    <property type="protein sequence ID" value="MBB6480137.1"/>
    <property type="molecule type" value="Genomic_DNA"/>
</dbReference>
<dbReference type="SUPFAM" id="SSF52218">
    <property type="entry name" value="Flavoproteins"/>
    <property type="match status" value="1"/>
</dbReference>
<dbReference type="Proteomes" id="UP000587760">
    <property type="component" value="Unassembled WGS sequence"/>
</dbReference>
<evidence type="ECO:0000259" key="1">
    <source>
        <dbReference type="Pfam" id="PF12724"/>
    </source>
</evidence>
<dbReference type="InterPro" id="IPR029039">
    <property type="entry name" value="Flavoprotein-like_sf"/>
</dbReference>
<dbReference type="Pfam" id="PF12724">
    <property type="entry name" value="Flavodoxin_5"/>
    <property type="match status" value="1"/>
</dbReference>
<keyword evidence="3" id="KW-1185">Reference proteome</keyword>
<evidence type="ECO:0000313" key="2">
    <source>
        <dbReference type="EMBL" id="MBB6480137.1"/>
    </source>
</evidence>
<organism evidence="2 3">
    <name type="scientific">Spirochaeta isovalerica</name>
    <dbReference type="NCBI Taxonomy" id="150"/>
    <lineage>
        <taxon>Bacteria</taxon>
        <taxon>Pseudomonadati</taxon>
        <taxon>Spirochaetota</taxon>
        <taxon>Spirochaetia</taxon>
        <taxon>Spirochaetales</taxon>
        <taxon>Spirochaetaceae</taxon>
        <taxon>Spirochaeta</taxon>
    </lineage>
</organism>
<reference evidence="2 3" key="1">
    <citation type="submission" date="2020-08" db="EMBL/GenBank/DDBJ databases">
        <title>Genomic Encyclopedia of Type Strains, Phase IV (KMG-IV): sequencing the most valuable type-strain genomes for metagenomic binning, comparative biology and taxonomic classification.</title>
        <authorList>
            <person name="Goeker M."/>
        </authorList>
    </citation>
    <scope>NUCLEOTIDE SEQUENCE [LARGE SCALE GENOMIC DNA]</scope>
    <source>
        <strain evidence="2 3">DSM 2461</strain>
    </source>
</reference>
<protein>
    <submittedName>
        <fullName evidence="2">Menaquinone-dependent protoporphyrinogen IX oxidase</fullName>
    </submittedName>
</protein>